<keyword evidence="2" id="KW-1185">Reference proteome</keyword>
<dbReference type="InterPro" id="IPR009822">
    <property type="entry name" value="YaeQ"/>
</dbReference>
<evidence type="ECO:0000313" key="2">
    <source>
        <dbReference type="Proteomes" id="UP001163266"/>
    </source>
</evidence>
<accession>A0ABY6MU30</accession>
<dbReference type="EMBL" id="CP110257">
    <property type="protein sequence ID" value="UZD55491.1"/>
    <property type="molecule type" value="Genomic_DNA"/>
</dbReference>
<dbReference type="RefSeq" id="WP_264893245.1">
    <property type="nucleotide sequence ID" value="NZ_CP110257.1"/>
</dbReference>
<dbReference type="PANTHER" id="PTHR38784">
    <property type="entry name" value="SUCROSE PHOSPHORYLASE"/>
    <property type="match status" value="1"/>
</dbReference>
<dbReference type="Proteomes" id="UP001163266">
    <property type="component" value="Chromosome"/>
</dbReference>
<sequence length="180" mass="20749">MALKSTVFKVDLQVADMDRGYYADHALTLARHPSENDERLMARVLAFALHAHERLAFANGLTDTDEPDLWRRDLTGQVELWIDVGQPEEKLVRRAAHRAQQVVVLSFGRQAPVWWAQNRTLLERLPHLRVLHVRPASIEALAALVERTLRLQCTVQDGQVWLGHERQTVEVEIEEWKAPR</sequence>
<reference evidence="1" key="1">
    <citation type="submission" date="2022-10" db="EMBL/GenBank/DDBJ databases">
        <title>Complete genome sequence of Schlegelella aquatica LMG 23380.</title>
        <authorList>
            <person name="Musilova J."/>
            <person name="Kourilova X."/>
            <person name="Bezdicek M."/>
            <person name="Hermankova K."/>
            <person name="Obruca S."/>
            <person name="Sedlar K."/>
        </authorList>
    </citation>
    <scope>NUCLEOTIDE SEQUENCE</scope>
    <source>
        <strain evidence="1">LMG 23380</strain>
    </source>
</reference>
<dbReference type="Pfam" id="PF07152">
    <property type="entry name" value="YaeQ"/>
    <property type="match status" value="1"/>
</dbReference>
<dbReference type="InterPro" id="IPR038590">
    <property type="entry name" value="YaeQ_sf"/>
</dbReference>
<gene>
    <name evidence="1" type="ORF">OMP39_02580</name>
</gene>
<organism evidence="1 2">
    <name type="scientific">Caldimonas aquatica</name>
    <dbReference type="NCBI Taxonomy" id="376175"/>
    <lineage>
        <taxon>Bacteria</taxon>
        <taxon>Pseudomonadati</taxon>
        <taxon>Pseudomonadota</taxon>
        <taxon>Betaproteobacteria</taxon>
        <taxon>Burkholderiales</taxon>
        <taxon>Sphaerotilaceae</taxon>
        <taxon>Caldimonas</taxon>
    </lineage>
</organism>
<dbReference type="PANTHER" id="PTHR38784:SF1">
    <property type="entry name" value="SUCROSE PHOSPHORYLASE"/>
    <property type="match status" value="1"/>
</dbReference>
<evidence type="ECO:0000313" key="1">
    <source>
        <dbReference type="EMBL" id="UZD55491.1"/>
    </source>
</evidence>
<proteinExistence type="predicted"/>
<dbReference type="PIRSF" id="PIRSF011484">
    <property type="entry name" value="YaeQ"/>
    <property type="match status" value="1"/>
</dbReference>
<dbReference type="SUPFAM" id="SSF52980">
    <property type="entry name" value="Restriction endonuclease-like"/>
    <property type="match status" value="1"/>
</dbReference>
<dbReference type="Gene3D" id="3.10.640.10">
    <property type="entry name" value="Restriction endonuclease-like alpha-beta roll domain"/>
    <property type="match status" value="1"/>
</dbReference>
<dbReference type="SMART" id="SM01322">
    <property type="entry name" value="YaeQ"/>
    <property type="match status" value="1"/>
</dbReference>
<protein>
    <submittedName>
        <fullName evidence="1">YaeQ family protein</fullName>
    </submittedName>
</protein>
<name>A0ABY6MU30_9BURK</name>
<dbReference type="InterPro" id="IPR011335">
    <property type="entry name" value="Restrct_endonuc-II-like"/>
</dbReference>
<dbReference type="CDD" id="cd22368">
    <property type="entry name" value="YaeQ-like"/>
    <property type="match status" value="1"/>
</dbReference>